<dbReference type="EMBL" id="BGPR01084110">
    <property type="protein sequence ID" value="GBL94136.1"/>
    <property type="molecule type" value="Genomic_DNA"/>
</dbReference>
<organism evidence="1 2">
    <name type="scientific">Araneus ventricosus</name>
    <name type="common">Orbweaver spider</name>
    <name type="synonym">Epeira ventricosa</name>
    <dbReference type="NCBI Taxonomy" id="182803"/>
    <lineage>
        <taxon>Eukaryota</taxon>
        <taxon>Metazoa</taxon>
        <taxon>Ecdysozoa</taxon>
        <taxon>Arthropoda</taxon>
        <taxon>Chelicerata</taxon>
        <taxon>Arachnida</taxon>
        <taxon>Araneae</taxon>
        <taxon>Araneomorphae</taxon>
        <taxon>Entelegynae</taxon>
        <taxon>Araneoidea</taxon>
        <taxon>Araneidae</taxon>
        <taxon>Araneus</taxon>
    </lineage>
</organism>
<accession>A0A4Y2BS50</accession>
<gene>
    <name evidence="1" type="ORF">AVEN_259889_1</name>
</gene>
<keyword evidence="2" id="KW-1185">Reference proteome</keyword>
<feature type="non-terminal residue" evidence="1">
    <location>
        <position position="48"/>
    </location>
</feature>
<evidence type="ECO:0000313" key="1">
    <source>
        <dbReference type="EMBL" id="GBL94136.1"/>
    </source>
</evidence>
<comment type="caution">
    <text evidence="1">The sequence shown here is derived from an EMBL/GenBank/DDBJ whole genome shotgun (WGS) entry which is preliminary data.</text>
</comment>
<dbReference type="AlphaFoldDB" id="A0A4Y2BS50"/>
<reference evidence="1 2" key="1">
    <citation type="journal article" date="2019" name="Sci. Rep.">
        <title>Orb-weaving spider Araneus ventricosus genome elucidates the spidroin gene catalogue.</title>
        <authorList>
            <person name="Kono N."/>
            <person name="Nakamura H."/>
            <person name="Ohtoshi R."/>
            <person name="Moran D.A.P."/>
            <person name="Shinohara A."/>
            <person name="Yoshida Y."/>
            <person name="Fujiwara M."/>
            <person name="Mori M."/>
            <person name="Tomita M."/>
            <person name="Arakawa K."/>
        </authorList>
    </citation>
    <scope>NUCLEOTIDE SEQUENCE [LARGE SCALE GENOMIC DNA]</scope>
</reference>
<proteinExistence type="predicted"/>
<dbReference type="Proteomes" id="UP000499080">
    <property type="component" value="Unassembled WGS sequence"/>
</dbReference>
<evidence type="ECO:0000313" key="2">
    <source>
        <dbReference type="Proteomes" id="UP000499080"/>
    </source>
</evidence>
<sequence length="48" mass="5246">MHLNDSPATSRTRAGLAVPLLERKFDLSVFVAAEESLDLTVNCGSYHL</sequence>
<protein>
    <submittedName>
        <fullName evidence="1">Uncharacterized protein</fullName>
    </submittedName>
</protein>
<name>A0A4Y2BS50_ARAVE</name>